<dbReference type="RefSeq" id="WP_349427188.1">
    <property type="nucleotide sequence ID" value="NZ_CP151632.1"/>
</dbReference>
<dbReference type="AlphaFoldDB" id="A0AAU6S6N3"/>
<sequence length="188" mass="21122">MDDFQLAEAVYALPDHEREVVQEMHSRVEQVMALPAVIFDEAQPMLIRQSCLDAFFIHVRMLAEFFAPPPKKPRPDDRNAAHFTTASPWSPDSSSLHRLHAVSRDVNKQIAHVTTVRIGDGAGEPPTSLLLEPDNAQALTDDVRRLWDDLATHTDVPWPRVGLFPVWTDASGKLLRAADYESMRSESS</sequence>
<evidence type="ECO:0000313" key="2">
    <source>
        <dbReference type="EMBL" id="WZO32558.1"/>
    </source>
</evidence>
<accession>A0AAU6S6N3</accession>
<protein>
    <submittedName>
        <fullName evidence="2">Uncharacterized protein</fullName>
    </submittedName>
</protein>
<dbReference type="EMBL" id="CP151632">
    <property type="protein sequence ID" value="WZO32558.1"/>
    <property type="molecule type" value="Genomic_DNA"/>
</dbReference>
<feature type="region of interest" description="Disordered" evidence="1">
    <location>
        <begin position="68"/>
        <end position="90"/>
    </location>
</feature>
<proteinExistence type="predicted"/>
<gene>
    <name evidence="2" type="ORF">MRBLWS13_000152</name>
</gene>
<evidence type="ECO:0000256" key="1">
    <source>
        <dbReference type="SAM" id="MobiDB-lite"/>
    </source>
</evidence>
<reference evidence="2" key="1">
    <citation type="submission" date="2024-04" db="EMBL/GenBank/DDBJ databases">
        <authorList>
            <person name="Roder T."/>
            <person name="Oberhansli S."/>
            <person name="Kreuzer M."/>
        </authorList>
    </citation>
    <scope>NUCLEOTIDE SEQUENCE</scope>
    <source>
        <strain evidence="2">LWS13-1.2</strain>
    </source>
</reference>
<name>A0AAU6S6N3_9MICO</name>
<organism evidence="2">
    <name type="scientific">Microbacterium sp. LWS13-1.2</name>
    <dbReference type="NCBI Taxonomy" id="3135264"/>
    <lineage>
        <taxon>Bacteria</taxon>
        <taxon>Bacillati</taxon>
        <taxon>Actinomycetota</taxon>
        <taxon>Actinomycetes</taxon>
        <taxon>Micrococcales</taxon>
        <taxon>Microbacteriaceae</taxon>
        <taxon>Microbacterium</taxon>
    </lineage>
</organism>